<feature type="compositionally biased region" description="Basic and acidic residues" evidence="4">
    <location>
        <begin position="977"/>
        <end position="986"/>
    </location>
</feature>
<keyword evidence="3" id="KW-0157">Chromophore</keyword>
<dbReference type="AlphaFoldDB" id="A0A179IJL1"/>
<dbReference type="Pfam" id="PF13426">
    <property type="entry name" value="PAS_9"/>
    <property type="match status" value="1"/>
</dbReference>
<feature type="compositionally biased region" description="Basic and acidic residues" evidence="4">
    <location>
        <begin position="922"/>
        <end position="940"/>
    </location>
</feature>
<dbReference type="CDD" id="cd00130">
    <property type="entry name" value="PAS"/>
    <property type="match status" value="1"/>
</dbReference>
<dbReference type="EMBL" id="LUKN01000483">
    <property type="protein sequence ID" value="OAR02857.1"/>
    <property type="molecule type" value="Genomic_DNA"/>
</dbReference>
<dbReference type="OrthoDB" id="447251at2759"/>
<keyword evidence="7" id="KW-1185">Reference proteome</keyword>
<feature type="region of interest" description="Disordered" evidence="4">
    <location>
        <begin position="418"/>
        <end position="471"/>
    </location>
</feature>
<accession>A0A179IJL1</accession>
<dbReference type="PANTHER" id="PTHR47429">
    <property type="entry name" value="PROTEIN TWIN LOV 1"/>
    <property type="match status" value="1"/>
</dbReference>
<proteinExistence type="predicted"/>
<evidence type="ECO:0000256" key="4">
    <source>
        <dbReference type="SAM" id="MobiDB-lite"/>
    </source>
</evidence>
<dbReference type="Proteomes" id="UP000243081">
    <property type="component" value="Unassembled WGS sequence"/>
</dbReference>
<feature type="region of interest" description="Disordered" evidence="4">
    <location>
        <begin position="670"/>
        <end position="713"/>
    </location>
</feature>
<dbReference type="PROSITE" id="PS50113">
    <property type="entry name" value="PAC"/>
    <property type="match status" value="1"/>
</dbReference>
<comment type="caution">
    <text evidence="6">The sequence shown here is derived from an EMBL/GenBank/DDBJ whole genome shotgun (WGS) entry which is preliminary data.</text>
</comment>
<feature type="compositionally biased region" description="Basic and acidic residues" evidence="4">
    <location>
        <begin position="949"/>
        <end position="959"/>
    </location>
</feature>
<evidence type="ECO:0000259" key="5">
    <source>
        <dbReference type="PROSITE" id="PS50113"/>
    </source>
</evidence>
<sequence length="992" mass="110200">MDQTVALDAVPPLSPVSSAESSHSLEDPEAHLSANALLLQDPYPSKIIHNGGAELPALQVANGDPDGLDPIAEDDLDPGSFDLVMPAEQVSNATTSKYRLEQRSELLFSQHHLHAIFEDSAHLHRFTNFLYKYRPSSVVLLNYYLSALKALRAIHYSNSVLRQLHSLQDFDFTHTFPQASHTANQELQEKADIAFEVLTREDLPAYITHVWIQTVSASIRRRIMGTSSDASEGLAEVFCLTDPSRHDNPIVFMSEQFNRTTQYGVDYVIGRNCRFLQGPCTNPFSIKRIRDKLQAGIEHYETFLNYRRDGTPFMNLVMLAPLYDSRGTIRYFIGAQVDVSGLAMSSYDLGALRELVEQNAELNADEPLRESEKNEITQFAEILTPKELDVVNAHGGNMHRLPLQTEDELKSFERMQASGAEGDKNEYEPGHYRRGTKGRVVLRDGDSQKSLLISKDDNSPHGSQPTAASLSLTHNGRLTGVYEHYLLVRPYPSLRILFTSPSMRVPGILQSPLLDRIGGSARIREQLVEALAAGQGVTAKVKWLNASRRQNKRPSQKKANINHPLEAHLEAGDDFDTVTEPEPAGRARWLHCTPLAGSNGNVGVWMIVIVDDEERPARPVGIVAPPVAAPTEQVPRRPTTAASGPSAISDMSFAIDERRDVDSAYGVRTEVRPRRSSETLGFQRSEFNFPMPRQGGSTQAIHNQHASSAQRTPRTFFKNGVPASKFFSLDALSRAAGGATPKKRPTSPQSPRSSISSLGRAFPRQEPPLPPWPTRSDSRSASKNRSDSRQRVVSVIQEENHEKYNADMSAREEDEHSSLRSRGSAFTFSRDSHKLACTNGSQNVPPSVELKQPSPRQADPLTNVAQNLAEFEVNVPDTVSYKADEECCDGPFAPFAALGLGQRRLCPVKQVETANDDDSDAREEGNDLNRRDGLGYDRRLSNTQGGLKHRPDEQHHGELIDEFECLSQTGVEEERADTENKKRIGHEVQLWA</sequence>
<dbReference type="OMA" id="YITHVWI"/>
<dbReference type="InterPro" id="IPR000700">
    <property type="entry name" value="PAS-assoc_C"/>
</dbReference>
<keyword evidence="1" id="KW-0285">Flavoprotein</keyword>
<dbReference type="SUPFAM" id="SSF55785">
    <property type="entry name" value="PYP-like sensor domain (PAS domain)"/>
    <property type="match status" value="1"/>
</dbReference>
<evidence type="ECO:0000313" key="7">
    <source>
        <dbReference type="Proteomes" id="UP000243081"/>
    </source>
</evidence>
<evidence type="ECO:0000256" key="1">
    <source>
        <dbReference type="ARBA" id="ARBA00022630"/>
    </source>
</evidence>
<dbReference type="GO" id="GO:0005634">
    <property type="term" value="C:nucleus"/>
    <property type="evidence" value="ECO:0007669"/>
    <property type="project" value="TreeGrafter"/>
</dbReference>
<dbReference type="InterPro" id="IPR035965">
    <property type="entry name" value="PAS-like_dom_sf"/>
</dbReference>
<feature type="compositionally biased region" description="Basic and acidic residues" evidence="4">
    <location>
        <begin position="798"/>
        <end position="818"/>
    </location>
</feature>
<feature type="compositionally biased region" description="Polar residues" evidence="4">
    <location>
        <begin position="695"/>
        <end position="713"/>
    </location>
</feature>
<protein>
    <recommendedName>
        <fullName evidence="5">PAC domain-containing protein</fullName>
    </recommendedName>
</protein>
<evidence type="ECO:0000256" key="3">
    <source>
        <dbReference type="ARBA" id="ARBA00022991"/>
    </source>
</evidence>
<feature type="region of interest" description="Disordered" evidence="4">
    <location>
        <begin position="837"/>
        <end position="857"/>
    </location>
</feature>
<evidence type="ECO:0000313" key="6">
    <source>
        <dbReference type="EMBL" id="OAR02857.1"/>
    </source>
</evidence>
<dbReference type="PANTHER" id="PTHR47429:SF9">
    <property type="entry name" value="PAS DOMAIN-CONTAINING PROTEIN"/>
    <property type="match status" value="1"/>
</dbReference>
<feature type="domain" description="PAC" evidence="5">
    <location>
        <begin position="298"/>
        <end position="351"/>
    </location>
</feature>
<dbReference type="InterPro" id="IPR000014">
    <property type="entry name" value="PAS"/>
</dbReference>
<name>A0A179IJL1_CORDF</name>
<feature type="compositionally biased region" description="Basic and acidic residues" evidence="4">
    <location>
        <begin position="421"/>
        <end position="431"/>
    </location>
</feature>
<feature type="region of interest" description="Disordered" evidence="4">
    <location>
        <begin position="736"/>
        <end position="825"/>
    </location>
</feature>
<evidence type="ECO:0000256" key="2">
    <source>
        <dbReference type="ARBA" id="ARBA00022643"/>
    </source>
</evidence>
<keyword evidence="2" id="KW-0288">FMN</keyword>
<feature type="compositionally biased region" description="Polar residues" evidence="4">
    <location>
        <begin position="460"/>
        <end position="471"/>
    </location>
</feature>
<feature type="region of interest" description="Disordered" evidence="4">
    <location>
        <begin position="913"/>
        <end position="992"/>
    </location>
</feature>
<feature type="compositionally biased region" description="Basic and acidic residues" evidence="4">
    <location>
        <begin position="776"/>
        <end position="790"/>
    </location>
</feature>
<organism evidence="6 7">
    <name type="scientific">Cordyceps confragosa</name>
    <name type="common">Lecanicillium lecanii</name>
    <dbReference type="NCBI Taxonomy" id="2714763"/>
    <lineage>
        <taxon>Eukaryota</taxon>
        <taxon>Fungi</taxon>
        <taxon>Dikarya</taxon>
        <taxon>Ascomycota</taxon>
        <taxon>Pezizomycotina</taxon>
        <taxon>Sordariomycetes</taxon>
        <taxon>Hypocreomycetidae</taxon>
        <taxon>Hypocreales</taxon>
        <taxon>Cordycipitaceae</taxon>
        <taxon>Akanthomyces</taxon>
    </lineage>
</organism>
<dbReference type="Gene3D" id="3.30.450.20">
    <property type="entry name" value="PAS domain"/>
    <property type="match status" value="1"/>
</dbReference>
<reference evidence="6 7" key="1">
    <citation type="submission" date="2016-03" db="EMBL/GenBank/DDBJ databases">
        <title>Fine-scale spatial genetic structure of a fungal parasite of coffee scale insects.</title>
        <authorList>
            <person name="Jackson D."/>
            <person name="Zemenick K.A."/>
            <person name="Malloure B."/>
            <person name="Quandt C.A."/>
            <person name="James T.Y."/>
        </authorList>
    </citation>
    <scope>NUCLEOTIDE SEQUENCE [LARGE SCALE GENOMIC DNA]</scope>
    <source>
        <strain evidence="6 7">UM487</strain>
    </source>
</reference>
<feature type="compositionally biased region" description="Low complexity" evidence="4">
    <location>
        <begin position="746"/>
        <end position="757"/>
    </location>
</feature>
<gene>
    <name evidence="6" type="ORF">LLEC1_05809</name>
</gene>
<feature type="region of interest" description="Disordered" evidence="4">
    <location>
        <begin position="1"/>
        <end position="28"/>
    </location>
</feature>